<feature type="repeat" description="TPR" evidence="7">
    <location>
        <begin position="597"/>
        <end position="630"/>
    </location>
</feature>
<dbReference type="Proteomes" id="UP000620104">
    <property type="component" value="Unassembled WGS sequence"/>
</dbReference>
<organism evidence="8 9">
    <name type="scientific">Naganishia liquefaciens</name>
    <dbReference type="NCBI Taxonomy" id="104408"/>
    <lineage>
        <taxon>Eukaryota</taxon>
        <taxon>Fungi</taxon>
        <taxon>Dikarya</taxon>
        <taxon>Basidiomycota</taxon>
        <taxon>Agaricomycotina</taxon>
        <taxon>Tremellomycetes</taxon>
        <taxon>Filobasidiales</taxon>
        <taxon>Filobasidiaceae</taxon>
        <taxon>Naganishia</taxon>
    </lineage>
</organism>
<evidence type="ECO:0000256" key="6">
    <source>
        <dbReference type="ARBA" id="ARBA00023306"/>
    </source>
</evidence>
<keyword evidence="6" id="KW-0131">Cell cycle</keyword>
<keyword evidence="5 7" id="KW-0802">TPR repeat</keyword>
<dbReference type="GO" id="GO:0005737">
    <property type="term" value="C:cytoplasm"/>
    <property type="evidence" value="ECO:0007669"/>
    <property type="project" value="TreeGrafter"/>
</dbReference>
<keyword evidence="1" id="KW-0132">Cell division</keyword>
<dbReference type="GO" id="GO:0016567">
    <property type="term" value="P:protein ubiquitination"/>
    <property type="evidence" value="ECO:0007669"/>
    <property type="project" value="TreeGrafter"/>
</dbReference>
<feature type="repeat" description="TPR" evidence="7">
    <location>
        <begin position="672"/>
        <end position="705"/>
    </location>
</feature>
<dbReference type="InterPro" id="IPR019734">
    <property type="entry name" value="TPR_rpt"/>
</dbReference>
<protein>
    <recommendedName>
        <fullName evidence="10">Tetratricopeptide repeat protein</fullName>
    </recommendedName>
</protein>
<proteinExistence type="predicted"/>
<dbReference type="GO" id="GO:0045842">
    <property type="term" value="P:positive regulation of mitotic metaphase/anaphase transition"/>
    <property type="evidence" value="ECO:0007669"/>
    <property type="project" value="TreeGrafter"/>
</dbReference>
<evidence type="ECO:0000313" key="8">
    <source>
        <dbReference type="EMBL" id="GHJ84593.1"/>
    </source>
</evidence>
<evidence type="ECO:0000256" key="4">
    <source>
        <dbReference type="ARBA" id="ARBA00022786"/>
    </source>
</evidence>
<keyword evidence="2" id="KW-0677">Repeat</keyword>
<reference evidence="8" key="1">
    <citation type="submission" date="2020-07" db="EMBL/GenBank/DDBJ databases">
        <title>Draft Genome Sequence of a Deep-Sea Yeast, Naganishia (Cryptococcus) liquefaciens strain N6.</title>
        <authorList>
            <person name="Han Y.W."/>
            <person name="Kajitani R."/>
            <person name="Morimoto H."/>
            <person name="Parhat M."/>
            <person name="Tsubouchi H."/>
            <person name="Bakenova O."/>
            <person name="Ogata M."/>
            <person name="Argunhan B."/>
            <person name="Aoki R."/>
            <person name="Kajiwara S."/>
            <person name="Itoh T."/>
            <person name="Iwasaki H."/>
        </authorList>
    </citation>
    <scope>NUCLEOTIDE SEQUENCE</scope>
    <source>
        <strain evidence="8">N6</strain>
    </source>
</reference>
<dbReference type="EMBL" id="BLZA01000009">
    <property type="protein sequence ID" value="GHJ84593.1"/>
    <property type="molecule type" value="Genomic_DNA"/>
</dbReference>
<evidence type="ECO:0008006" key="10">
    <source>
        <dbReference type="Google" id="ProtNLM"/>
    </source>
</evidence>
<evidence type="ECO:0000256" key="2">
    <source>
        <dbReference type="ARBA" id="ARBA00022737"/>
    </source>
</evidence>
<dbReference type="PROSITE" id="PS50005">
    <property type="entry name" value="TPR"/>
    <property type="match status" value="3"/>
</dbReference>
<evidence type="ECO:0000256" key="3">
    <source>
        <dbReference type="ARBA" id="ARBA00022776"/>
    </source>
</evidence>
<dbReference type="GO" id="GO:0005680">
    <property type="term" value="C:anaphase-promoting complex"/>
    <property type="evidence" value="ECO:0007669"/>
    <property type="project" value="TreeGrafter"/>
</dbReference>
<evidence type="ECO:0000256" key="5">
    <source>
        <dbReference type="ARBA" id="ARBA00022803"/>
    </source>
</evidence>
<dbReference type="Pfam" id="PF12895">
    <property type="entry name" value="ANAPC3"/>
    <property type="match status" value="1"/>
</dbReference>
<comment type="caution">
    <text evidence="8">The sequence shown here is derived from an EMBL/GenBank/DDBJ whole genome shotgun (WGS) entry which is preliminary data.</text>
</comment>
<keyword evidence="9" id="KW-1185">Reference proteome</keyword>
<keyword evidence="3" id="KW-0498">Mitosis</keyword>
<dbReference type="InterPro" id="IPR011990">
    <property type="entry name" value="TPR-like_helical_dom_sf"/>
</dbReference>
<name>A0A8H3YCW1_9TREE</name>
<accession>A0A8H3YCW1</accession>
<sequence>MPSIGSIVDTAGSHQHHAVLGNEHMIPQNAGSTEYIHATPCNPLSGSLAKQSLKTSTGCNPDSSLLSDPEVCNTQCKVANPERVTSDRDTPSWDLIRRMRVWRQDAIIQHLYQTAVFWGDKIFAWTSEPNDAFWLAQAYFLMSEYHRAEKILTSELPVPKLPQPRSTHTHEHDLVKEHGVVPSMASPGLAGIFTASAHPRHARHEIASLSSQSREIACETRQSEDISLSFIGGLWGAIENPQTPHIRRPDAEPRYRFEGENVPGAMIDWSMACRYLAALCLLHQDRLTDALLLIGEKNPFATIASDHGQSGDRTDDLKLEASMCRLRGIIYLRLNQLSSAKQSFMEALSLDVRNLDVFLELTNSMMTPEEEWHFIQNLRFRDQLDADDAAFVQLVYTARLHSKDHLQQISLAKQSLFDDYRLGDNADVRIAEAERLFAQRRWEECNSVTSSILRGIPNHRSALVLHLACLASLPDLSSSLFMLAHRLVQEQPLSAISWYAVGLWYFAGRNWSEARRYFAATHDEDARFGPAWIAFAHCFAYEGEHDMAITAYSTTARLFPGAYLPVMCIGMEYIQLNDMPLALDTLHAALNTCGDDALLFNEIGIVHYNQGRYELAIDFFGKAVSATGSAKASRLIRAEIFGNMAHCQRRLRDLVAAKLSYLRSLELHTLSPTVFIGLGMVAQIGGELDESIRRYHEALALSPQDPVATVLLDSALTSMTSIAQSVEDFSVIGNAGHATEAT</sequence>
<dbReference type="GO" id="GO:0051301">
    <property type="term" value="P:cell division"/>
    <property type="evidence" value="ECO:0007669"/>
    <property type="project" value="UniProtKB-KW"/>
</dbReference>
<gene>
    <name evidence="8" type="ORF">NliqN6_0995</name>
</gene>
<dbReference type="PANTHER" id="PTHR12558:SF9">
    <property type="entry name" value="CELL DIVISION CYCLE PROTEIN 16 HOMOLOG"/>
    <property type="match status" value="1"/>
</dbReference>
<evidence type="ECO:0000313" key="9">
    <source>
        <dbReference type="Proteomes" id="UP000620104"/>
    </source>
</evidence>
<dbReference type="SMART" id="SM00028">
    <property type="entry name" value="TPR"/>
    <property type="match status" value="7"/>
</dbReference>
<dbReference type="PANTHER" id="PTHR12558">
    <property type="entry name" value="CELL DIVISION CYCLE 16,23,27"/>
    <property type="match status" value="1"/>
</dbReference>
<feature type="repeat" description="TPR" evidence="7">
    <location>
        <begin position="321"/>
        <end position="354"/>
    </location>
</feature>
<dbReference type="Gene3D" id="1.25.40.10">
    <property type="entry name" value="Tetratricopeptide repeat domain"/>
    <property type="match status" value="2"/>
</dbReference>
<evidence type="ECO:0000256" key="7">
    <source>
        <dbReference type="PROSITE-ProRule" id="PRU00339"/>
    </source>
</evidence>
<evidence type="ECO:0000256" key="1">
    <source>
        <dbReference type="ARBA" id="ARBA00022618"/>
    </source>
</evidence>
<keyword evidence="4" id="KW-0833">Ubl conjugation pathway</keyword>
<dbReference type="Pfam" id="PF13181">
    <property type="entry name" value="TPR_8"/>
    <property type="match status" value="1"/>
</dbReference>
<dbReference type="SUPFAM" id="SSF48452">
    <property type="entry name" value="TPR-like"/>
    <property type="match status" value="1"/>
</dbReference>
<dbReference type="GO" id="GO:0031145">
    <property type="term" value="P:anaphase-promoting complex-dependent catabolic process"/>
    <property type="evidence" value="ECO:0007669"/>
    <property type="project" value="TreeGrafter"/>
</dbReference>
<dbReference type="AlphaFoldDB" id="A0A8H3YCW1"/>
<dbReference type="OrthoDB" id="10006270at2759"/>